<evidence type="ECO:0000313" key="2">
    <source>
        <dbReference type="EMBL" id="OYR32979.1"/>
    </source>
</evidence>
<protein>
    <submittedName>
        <fullName evidence="2">Uncharacterized protein</fullName>
    </submittedName>
</protein>
<comment type="caution">
    <text evidence="2">The sequence shown here is derived from an EMBL/GenBank/DDBJ whole genome shotgun (WGS) entry which is preliminary data.</text>
</comment>
<name>A0A256H0U5_9HYPH</name>
<feature type="region of interest" description="Disordered" evidence="1">
    <location>
        <begin position="24"/>
        <end position="43"/>
    </location>
</feature>
<gene>
    <name evidence="2" type="ORF">CES86_5287</name>
</gene>
<evidence type="ECO:0000256" key="1">
    <source>
        <dbReference type="SAM" id="MobiDB-lite"/>
    </source>
</evidence>
<dbReference type="Proteomes" id="UP000216363">
    <property type="component" value="Unassembled WGS sequence"/>
</dbReference>
<dbReference type="AlphaFoldDB" id="A0A256H0U5"/>
<reference evidence="2 3" key="1">
    <citation type="submission" date="2017-07" db="EMBL/GenBank/DDBJ databases">
        <title>Draft genome of Ochrobactrum lupini type strain LUP21.</title>
        <authorList>
            <person name="Krzyzanowska D.M."/>
            <person name="Jafra S."/>
        </authorList>
    </citation>
    <scope>NUCLEOTIDE SEQUENCE [LARGE SCALE GENOMIC DNA]</scope>
    <source>
        <strain evidence="2 3">LUP21</strain>
    </source>
</reference>
<sequence>MVDLETLVDFGSIETFRLVSIEKRGSGSNNEGIPNGLTVRANK</sequence>
<dbReference type="EMBL" id="NNRN01000001">
    <property type="protein sequence ID" value="OYR32979.1"/>
    <property type="molecule type" value="Genomic_DNA"/>
</dbReference>
<accession>A0A256H0U5</accession>
<proteinExistence type="predicted"/>
<organism evidence="2 3">
    <name type="scientific">Brucella lupini</name>
    <dbReference type="NCBI Taxonomy" id="255457"/>
    <lineage>
        <taxon>Bacteria</taxon>
        <taxon>Pseudomonadati</taxon>
        <taxon>Pseudomonadota</taxon>
        <taxon>Alphaproteobacteria</taxon>
        <taxon>Hyphomicrobiales</taxon>
        <taxon>Brucellaceae</taxon>
        <taxon>Brucella/Ochrobactrum group</taxon>
        <taxon>Brucella</taxon>
    </lineage>
</organism>
<evidence type="ECO:0000313" key="3">
    <source>
        <dbReference type="Proteomes" id="UP000216363"/>
    </source>
</evidence>